<dbReference type="Pfam" id="PF02661">
    <property type="entry name" value="Fic"/>
    <property type="match status" value="1"/>
</dbReference>
<dbReference type="PANTHER" id="PTHR13504:SF40">
    <property type="entry name" value="FIDO DOMAIN-CONTAINING PROTEIN"/>
    <property type="match status" value="1"/>
</dbReference>
<dbReference type="InterPro" id="IPR003812">
    <property type="entry name" value="Fido"/>
</dbReference>
<comment type="caution">
    <text evidence="2">The sequence shown here is derived from an EMBL/GenBank/DDBJ whole genome shotgun (WGS) entry which is preliminary data.</text>
</comment>
<dbReference type="InterPro" id="IPR036597">
    <property type="entry name" value="Fido-like_dom_sf"/>
</dbReference>
<dbReference type="InterPro" id="IPR036390">
    <property type="entry name" value="WH_DNA-bd_sf"/>
</dbReference>
<accession>A0ABT9N938</accession>
<organism evidence="2 3">
    <name type="scientific">Arcanobacterium wilhelmae</name>
    <dbReference type="NCBI Taxonomy" id="1803177"/>
    <lineage>
        <taxon>Bacteria</taxon>
        <taxon>Bacillati</taxon>
        <taxon>Actinomycetota</taxon>
        <taxon>Actinomycetes</taxon>
        <taxon>Actinomycetales</taxon>
        <taxon>Actinomycetaceae</taxon>
        <taxon>Arcanobacterium</taxon>
    </lineage>
</organism>
<reference evidence="2 3" key="1">
    <citation type="submission" date="2023-07" db="EMBL/GenBank/DDBJ databases">
        <title>Sequencing the genomes of 1000 actinobacteria strains.</title>
        <authorList>
            <person name="Klenk H.-P."/>
        </authorList>
    </citation>
    <scope>NUCLEOTIDE SEQUENCE [LARGE SCALE GENOMIC DNA]</scope>
    <source>
        <strain evidence="2 3">DSM 102162</strain>
    </source>
</reference>
<gene>
    <name evidence="2" type="ORF">J2S49_000291</name>
</gene>
<dbReference type="RefSeq" id="WP_278057613.1">
    <property type="nucleotide sequence ID" value="NZ_CP121247.1"/>
</dbReference>
<dbReference type="SUPFAM" id="SSF46785">
    <property type="entry name" value="Winged helix' DNA-binding domain"/>
    <property type="match status" value="1"/>
</dbReference>
<dbReference type="InterPro" id="IPR040198">
    <property type="entry name" value="Fido_containing"/>
</dbReference>
<dbReference type="Proteomes" id="UP001235966">
    <property type="component" value="Unassembled WGS sequence"/>
</dbReference>
<evidence type="ECO:0000313" key="3">
    <source>
        <dbReference type="Proteomes" id="UP001235966"/>
    </source>
</evidence>
<protein>
    <submittedName>
        <fullName evidence="2">Fic family protein</fullName>
    </submittedName>
</protein>
<sequence>MENYPELRKLSYRRPPEDDAEYQRRFNSPGCVKLDFHVGKYPLFYVITPDLIRLEDHITQAAYRIQALTHDLPNGATAHFIRSLIADETVATNSIEAIHSTRKEALEALDAAPSPSVRLSPLVHLLTALSDAAENVPFNEPADVRKIYDDVTAGEVAESDSPDGKLFRAQPVHVMSSAQKALHTGFQPEERIHRGISAIIREWKQPSSSRLMSAIIGHLMFEIVHPFYDGNGRTGRFLLARQIAELGWPITALGVSSQIDRQKAQYYEQFLAAEHPLNRGEATHFLAFFLELIHAAQNVVLDQLNERRHSLDVVSEKLRSMDLDEPLENTLWILAQVYAFGADDAISRNELGKYLQKSTPTTVAYLNALDDAGWIEYVKRRPVMLRLSTQGAENLGILRAY</sequence>
<dbReference type="EMBL" id="JAUSQW010000001">
    <property type="protein sequence ID" value="MDP9800215.1"/>
    <property type="molecule type" value="Genomic_DNA"/>
</dbReference>
<evidence type="ECO:0000259" key="1">
    <source>
        <dbReference type="PROSITE" id="PS51459"/>
    </source>
</evidence>
<dbReference type="PANTHER" id="PTHR13504">
    <property type="entry name" value="FIDO DOMAIN-CONTAINING PROTEIN DDB_G0283145"/>
    <property type="match status" value="1"/>
</dbReference>
<feature type="domain" description="Fido" evidence="1">
    <location>
        <begin position="139"/>
        <end position="291"/>
    </location>
</feature>
<evidence type="ECO:0000313" key="2">
    <source>
        <dbReference type="EMBL" id="MDP9800215.1"/>
    </source>
</evidence>
<dbReference type="SUPFAM" id="SSF140931">
    <property type="entry name" value="Fic-like"/>
    <property type="match status" value="1"/>
</dbReference>
<keyword evidence="3" id="KW-1185">Reference proteome</keyword>
<proteinExistence type="predicted"/>
<dbReference type="Gene3D" id="1.10.3290.10">
    <property type="entry name" value="Fido-like domain"/>
    <property type="match status" value="1"/>
</dbReference>
<dbReference type="PROSITE" id="PS51459">
    <property type="entry name" value="FIDO"/>
    <property type="match status" value="1"/>
</dbReference>
<name>A0ABT9N938_9ACTO</name>